<name>A0ABQ1XPG1_9PROT</name>
<dbReference type="PANTHER" id="PTHR42886:SF29">
    <property type="entry name" value="PUMMELIG, ISOFORM A"/>
    <property type="match status" value="1"/>
</dbReference>
<sequence>MTERERPPSPLAALKGEKLTGPKWFARALETECETGTVSRLDTALSWKAWGPRGAPGLILVHGGTAHKGWWDAIGPFLAAEGYRVVAPDLAGMGDSGWRETYSMNDHASDVLAAAEAGGAFETGKPVLAGHSFGGFVTLSAAIAIGEHFAAGIILDSPIRPQTEQREGSPPRRGGRVYKDTGTALARFRLLPDQPCEHLWLLDHIARGSLKETKGGVTWKFDPDLWAKLSWERRDPEKAAASLKCPLAFVRGAQSRLMQAETWDYMRTVFTASPFVSVPDAKHHLILDQPLAVASVLQALCEGWAKQAKKHA</sequence>
<dbReference type="Gene3D" id="3.40.50.1820">
    <property type="entry name" value="alpha/beta hydrolase"/>
    <property type="match status" value="1"/>
</dbReference>
<protein>
    <submittedName>
        <fullName evidence="2">Alpha/beta hydrolase</fullName>
    </submittedName>
</protein>
<comment type="caution">
    <text evidence="2">The sequence shown here is derived from an EMBL/GenBank/DDBJ whole genome shotgun (WGS) entry which is preliminary data.</text>
</comment>
<dbReference type="InterPro" id="IPR029058">
    <property type="entry name" value="AB_hydrolase_fold"/>
</dbReference>
<dbReference type="GO" id="GO:0016787">
    <property type="term" value="F:hydrolase activity"/>
    <property type="evidence" value="ECO:0007669"/>
    <property type="project" value="UniProtKB-KW"/>
</dbReference>
<dbReference type="RefSeq" id="WP_188451852.1">
    <property type="nucleotide sequence ID" value="NZ_BMFS01000005.1"/>
</dbReference>
<dbReference type="Pfam" id="PF12697">
    <property type="entry name" value="Abhydrolase_6"/>
    <property type="match status" value="1"/>
</dbReference>
<evidence type="ECO:0000259" key="1">
    <source>
        <dbReference type="Pfam" id="PF12697"/>
    </source>
</evidence>
<gene>
    <name evidence="2" type="ORF">GCM10007420_13940</name>
</gene>
<evidence type="ECO:0000313" key="2">
    <source>
        <dbReference type="EMBL" id="GGG99306.1"/>
    </source>
</evidence>
<keyword evidence="3" id="KW-1185">Reference proteome</keyword>
<organism evidence="2 3">
    <name type="scientific">Glycocaulis albus</name>
    <dbReference type="NCBI Taxonomy" id="1382801"/>
    <lineage>
        <taxon>Bacteria</taxon>
        <taxon>Pseudomonadati</taxon>
        <taxon>Pseudomonadota</taxon>
        <taxon>Alphaproteobacteria</taxon>
        <taxon>Maricaulales</taxon>
        <taxon>Maricaulaceae</taxon>
        <taxon>Glycocaulis</taxon>
    </lineage>
</organism>
<dbReference type="EMBL" id="BMFS01000005">
    <property type="protein sequence ID" value="GGG99306.1"/>
    <property type="molecule type" value="Genomic_DNA"/>
</dbReference>
<dbReference type="SUPFAM" id="SSF53474">
    <property type="entry name" value="alpha/beta-Hydrolases"/>
    <property type="match status" value="1"/>
</dbReference>
<keyword evidence="2" id="KW-0378">Hydrolase</keyword>
<proteinExistence type="predicted"/>
<evidence type="ECO:0000313" key="3">
    <source>
        <dbReference type="Proteomes" id="UP000648722"/>
    </source>
</evidence>
<reference evidence="3" key="1">
    <citation type="journal article" date="2019" name="Int. J. Syst. Evol. Microbiol.">
        <title>The Global Catalogue of Microorganisms (GCM) 10K type strain sequencing project: providing services to taxonomists for standard genome sequencing and annotation.</title>
        <authorList>
            <consortium name="The Broad Institute Genomics Platform"/>
            <consortium name="The Broad Institute Genome Sequencing Center for Infectious Disease"/>
            <person name="Wu L."/>
            <person name="Ma J."/>
        </authorList>
    </citation>
    <scope>NUCLEOTIDE SEQUENCE [LARGE SCALE GENOMIC DNA]</scope>
    <source>
        <strain evidence="3">CGMCC 1.12766</strain>
    </source>
</reference>
<dbReference type="Proteomes" id="UP000648722">
    <property type="component" value="Unassembled WGS sequence"/>
</dbReference>
<accession>A0ABQ1XPG1</accession>
<feature type="domain" description="AB hydrolase-1" evidence="1">
    <location>
        <begin position="58"/>
        <end position="295"/>
    </location>
</feature>
<dbReference type="PANTHER" id="PTHR42886">
    <property type="entry name" value="RE40534P-RELATED"/>
    <property type="match status" value="1"/>
</dbReference>
<dbReference type="PRINTS" id="PR00111">
    <property type="entry name" value="ABHYDROLASE"/>
</dbReference>
<dbReference type="InterPro" id="IPR000073">
    <property type="entry name" value="AB_hydrolase_1"/>
</dbReference>